<dbReference type="PANTHER" id="PTHR46438">
    <property type="entry name" value="ALPHA/BETA-HYDROLASES SUPERFAMILY PROTEIN"/>
    <property type="match status" value="1"/>
</dbReference>
<sequence>MREKGYEPIVFDDPFVKFGKNNNTVPSLIRFVKDALHQYRSQEIVVFGNSMGGYIGLALASDPAFNVRQAFVSGCPGAGENVTLGLGVSRILSLDYAHKISRELFHDPSRVDPQMVETTFRAIANRQCFMMGISILRSLQKIDVREFIGGVAVDTHLIWGLHDRVTPIDPWRELALTNPFLHLHAIADAGHCPMIETPAAFNAVLERTLRKERPARPSMTSEAQPTP</sequence>
<evidence type="ECO:0000313" key="3">
    <source>
        <dbReference type="Proteomes" id="UP000831684"/>
    </source>
</evidence>
<organism evidence="2 3">
    <name type="scientific">Ancylobacter polymorphus</name>
    <dbReference type="NCBI Taxonomy" id="223390"/>
    <lineage>
        <taxon>Bacteria</taxon>
        <taxon>Pseudomonadati</taxon>
        <taxon>Pseudomonadota</taxon>
        <taxon>Alphaproteobacteria</taxon>
        <taxon>Hyphomicrobiales</taxon>
        <taxon>Xanthobacteraceae</taxon>
        <taxon>Ancylobacter</taxon>
    </lineage>
</organism>
<evidence type="ECO:0000313" key="2">
    <source>
        <dbReference type="EMBL" id="UOK73261.1"/>
    </source>
</evidence>
<gene>
    <name evidence="2" type="ORF">K9D25_00145</name>
</gene>
<dbReference type="Gene3D" id="3.40.50.1820">
    <property type="entry name" value="alpha/beta hydrolase"/>
    <property type="match status" value="1"/>
</dbReference>
<protein>
    <submittedName>
        <fullName evidence="2">Alpha/beta hydrolase</fullName>
    </submittedName>
</protein>
<dbReference type="EMBL" id="CP083239">
    <property type="protein sequence ID" value="UOK73261.1"/>
    <property type="molecule type" value="Genomic_DNA"/>
</dbReference>
<dbReference type="Proteomes" id="UP000831684">
    <property type="component" value="Chromosome"/>
</dbReference>
<dbReference type="GO" id="GO:0016787">
    <property type="term" value="F:hydrolase activity"/>
    <property type="evidence" value="ECO:0007669"/>
    <property type="project" value="UniProtKB-KW"/>
</dbReference>
<dbReference type="KEGG" id="apol:K9D25_00145"/>
<accession>A0A9E6ZZL3</accession>
<reference evidence="2" key="1">
    <citation type="submission" date="2021-09" db="EMBL/GenBank/DDBJ databases">
        <title>Network and meta-omics reveal the key degrader and cooperation patterns in an efficient 1,4-dioxane-degrading microbial community.</title>
        <authorList>
            <person name="Dai C."/>
        </authorList>
    </citation>
    <scope>NUCLEOTIDE SEQUENCE</scope>
    <source>
        <strain evidence="2">ZM13</strain>
    </source>
</reference>
<keyword evidence="2" id="KW-0378">Hydrolase</keyword>
<dbReference type="InterPro" id="IPR000073">
    <property type="entry name" value="AB_hydrolase_1"/>
</dbReference>
<dbReference type="PRINTS" id="PR00111">
    <property type="entry name" value="ABHYDROLASE"/>
</dbReference>
<feature type="domain" description="AB hydrolase-1" evidence="1">
    <location>
        <begin position="31"/>
        <end position="203"/>
    </location>
</feature>
<proteinExistence type="predicted"/>
<dbReference type="AlphaFoldDB" id="A0A9E6ZZL3"/>
<evidence type="ECO:0000259" key="1">
    <source>
        <dbReference type="Pfam" id="PF12697"/>
    </source>
</evidence>
<dbReference type="Pfam" id="PF12697">
    <property type="entry name" value="Abhydrolase_6"/>
    <property type="match status" value="1"/>
</dbReference>
<dbReference type="InterPro" id="IPR029058">
    <property type="entry name" value="AB_hydrolase_fold"/>
</dbReference>
<dbReference type="SUPFAM" id="SSF53474">
    <property type="entry name" value="alpha/beta-Hydrolases"/>
    <property type="match status" value="1"/>
</dbReference>
<name>A0A9E6ZZL3_9HYPH</name>